<feature type="transmembrane region" description="Helical" evidence="8">
    <location>
        <begin position="233"/>
        <end position="251"/>
    </location>
</feature>
<feature type="transmembrane region" description="Helical" evidence="8">
    <location>
        <begin position="202"/>
        <end position="221"/>
    </location>
</feature>
<feature type="transmembrane region" description="Helical" evidence="8">
    <location>
        <begin position="81"/>
        <end position="99"/>
    </location>
</feature>
<evidence type="ECO:0000256" key="2">
    <source>
        <dbReference type="ARBA" id="ARBA00022448"/>
    </source>
</evidence>
<proteinExistence type="predicted"/>
<feature type="transmembrane region" description="Helical" evidence="8">
    <location>
        <begin position="52"/>
        <end position="69"/>
    </location>
</feature>
<keyword evidence="11" id="KW-1185">Reference proteome</keyword>
<evidence type="ECO:0000256" key="7">
    <source>
        <dbReference type="ARBA" id="ARBA00023251"/>
    </source>
</evidence>
<evidence type="ECO:0000313" key="11">
    <source>
        <dbReference type="Proteomes" id="UP001501752"/>
    </source>
</evidence>
<gene>
    <name evidence="10" type="ORF">GCM10023235_35720</name>
</gene>
<feature type="transmembrane region" description="Helical" evidence="8">
    <location>
        <begin position="333"/>
        <end position="353"/>
    </location>
</feature>
<organism evidence="10 11">
    <name type="scientific">Kitasatospora terrestris</name>
    <dbReference type="NCBI Taxonomy" id="258051"/>
    <lineage>
        <taxon>Bacteria</taxon>
        <taxon>Bacillati</taxon>
        <taxon>Actinomycetota</taxon>
        <taxon>Actinomycetes</taxon>
        <taxon>Kitasatosporales</taxon>
        <taxon>Streptomycetaceae</taxon>
        <taxon>Kitasatospora</taxon>
    </lineage>
</organism>
<keyword evidence="6 8" id="KW-0472">Membrane</keyword>
<dbReference type="PANTHER" id="PTHR42718">
    <property type="entry name" value="MAJOR FACILITATOR SUPERFAMILY MULTIDRUG TRANSPORTER MFSC"/>
    <property type="match status" value="1"/>
</dbReference>
<dbReference type="CDD" id="cd17321">
    <property type="entry name" value="MFS_MMR_MDR_like"/>
    <property type="match status" value="1"/>
</dbReference>
<dbReference type="InterPro" id="IPR011701">
    <property type="entry name" value="MFS"/>
</dbReference>
<evidence type="ECO:0000256" key="8">
    <source>
        <dbReference type="SAM" id="Phobius"/>
    </source>
</evidence>
<feature type="transmembrane region" description="Helical" evidence="8">
    <location>
        <begin position="16"/>
        <end position="40"/>
    </location>
</feature>
<comment type="subcellular location">
    <subcellularLocation>
        <location evidence="1">Cell membrane</location>
        <topology evidence="1">Multi-pass membrane protein</topology>
    </subcellularLocation>
</comment>
<reference evidence="11" key="1">
    <citation type="journal article" date="2019" name="Int. J. Syst. Evol. Microbiol.">
        <title>The Global Catalogue of Microorganisms (GCM) 10K type strain sequencing project: providing services to taxonomists for standard genome sequencing and annotation.</title>
        <authorList>
            <consortium name="The Broad Institute Genomics Platform"/>
            <consortium name="The Broad Institute Genome Sequencing Center for Infectious Disease"/>
            <person name="Wu L."/>
            <person name="Ma J."/>
        </authorList>
    </citation>
    <scope>NUCLEOTIDE SEQUENCE [LARGE SCALE GENOMIC DNA]</scope>
    <source>
        <strain evidence="11">JCM 13006</strain>
    </source>
</reference>
<evidence type="ECO:0000256" key="5">
    <source>
        <dbReference type="ARBA" id="ARBA00022989"/>
    </source>
</evidence>
<dbReference type="Gene3D" id="1.20.1250.20">
    <property type="entry name" value="MFS general substrate transporter like domains"/>
    <property type="match status" value="1"/>
</dbReference>
<feature type="domain" description="Major facilitator superfamily (MFS) profile" evidence="9">
    <location>
        <begin position="15"/>
        <end position="499"/>
    </location>
</feature>
<evidence type="ECO:0000256" key="4">
    <source>
        <dbReference type="ARBA" id="ARBA00022692"/>
    </source>
</evidence>
<feature type="transmembrane region" description="Helical" evidence="8">
    <location>
        <begin position="476"/>
        <end position="495"/>
    </location>
</feature>
<sequence>MTATNGLAGRREWTGLAVLLLPTLVLAMDMGVLFFAVPFIATDLHPSGTQQLWIMDMYSFLLAGLLIPMGALGDRIGRRKLLMAGTAGFAAASLVAAYADGAAQLIAARALLGIFGAVFGPSTLALIRTTFHDPKQRQAAIGAWSGMMMAGVTLGPVVGGLLLDHFWWGSAFLPAVPLMLVTLAAAPFVLPEQRAAERTGRFDLLGAALSMATVLPVVYGIKTLAVEGWSPLAALVLAAGLAVGAGLVVRLRTAANPLVDLGLFRIRTFSGAITVNTIAMFAMIGFTLFTSQYLQLVKGLSPLSASLWALLPSLGVGAAVGGFGALAGKVRPAILLTTGFLISAAGFALITQIGPDTPMAAVLVAAGVIAAGSVGTITITADMVVSAAPADRAGAAGATSETAQELGGSLGIAILGAAGAAIYRTRLDGQLPAGVTGEAASAARDTLGGAATVAAQLGGETAERLMDAARAAFADGMHVAAAVGVVFMVAAALTANRLMRHLPPAGAERPADEPKVLAA</sequence>
<feature type="transmembrane region" description="Helical" evidence="8">
    <location>
        <begin position="139"/>
        <end position="159"/>
    </location>
</feature>
<dbReference type="PANTHER" id="PTHR42718:SF47">
    <property type="entry name" value="METHYL VIOLOGEN RESISTANCE PROTEIN SMVA"/>
    <property type="match status" value="1"/>
</dbReference>
<dbReference type="PROSITE" id="PS50850">
    <property type="entry name" value="MFS"/>
    <property type="match status" value="1"/>
</dbReference>
<name>A0ABP9DR73_9ACTN</name>
<dbReference type="SUPFAM" id="SSF103473">
    <property type="entry name" value="MFS general substrate transporter"/>
    <property type="match status" value="1"/>
</dbReference>
<dbReference type="Pfam" id="PF07690">
    <property type="entry name" value="MFS_1"/>
    <property type="match status" value="1"/>
</dbReference>
<feature type="transmembrane region" description="Helical" evidence="8">
    <location>
        <begin position="306"/>
        <end position="326"/>
    </location>
</feature>
<dbReference type="EMBL" id="BAABIS010000001">
    <property type="protein sequence ID" value="GAA4855107.1"/>
    <property type="molecule type" value="Genomic_DNA"/>
</dbReference>
<dbReference type="Proteomes" id="UP001501752">
    <property type="component" value="Unassembled WGS sequence"/>
</dbReference>
<comment type="caution">
    <text evidence="10">The sequence shown here is derived from an EMBL/GenBank/DDBJ whole genome shotgun (WGS) entry which is preliminary data.</text>
</comment>
<dbReference type="InterPro" id="IPR020846">
    <property type="entry name" value="MFS_dom"/>
</dbReference>
<keyword evidence="3" id="KW-1003">Cell membrane</keyword>
<keyword evidence="5 8" id="KW-1133">Transmembrane helix</keyword>
<evidence type="ECO:0000259" key="9">
    <source>
        <dbReference type="PROSITE" id="PS50850"/>
    </source>
</evidence>
<dbReference type="InterPro" id="IPR036259">
    <property type="entry name" value="MFS_trans_sf"/>
</dbReference>
<evidence type="ECO:0000256" key="1">
    <source>
        <dbReference type="ARBA" id="ARBA00004651"/>
    </source>
</evidence>
<feature type="transmembrane region" description="Helical" evidence="8">
    <location>
        <begin position="272"/>
        <end position="294"/>
    </location>
</feature>
<protein>
    <submittedName>
        <fullName evidence="10">MFS transporter</fullName>
    </submittedName>
</protein>
<keyword evidence="4 8" id="KW-0812">Transmembrane</keyword>
<dbReference type="RefSeq" id="WP_345697833.1">
    <property type="nucleotide sequence ID" value="NZ_BAABIS010000001.1"/>
</dbReference>
<keyword evidence="2" id="KW-0813">Transport</keyword>
<evidence type="ECO:0000313" key="10">
    <source>
        <dbReference type="EMBL" id="GAA4855107.1"/>
    </source>
</evidence>
<keyword evidence="7" id="KW-0046">Antibiotic resistance</keyword>
<feature type="transmembrane region" description="Helical" evidence="8">
    <location>
        <begin position="105"/>
        <end position="127"/>
    </location>
</feature>
<feature type="transmembrane region" description="Helical" evidence="8">
    <location>
        <begin position="406"/>
        <end position="423"/>
    </location>
</feature>
<accession>A0ABP9DR73</accession>
<evidence type="ECO:0000256" key="6">
    <source>
        <dbReference type="ARBA" id="ARBA00023136"/>
    </source>
</evidence>
<feature type="transmembrane region" description="Helical" evidence="8">
    <location>
        <begin position="359"/>
        <end position="385"/>
    </location>
</feature>
<evidence type="ECO:0000256" key="3">
    <source>
        <dbReference type="ARBA" id="ARBA00022475"/>
    </source>
</evidence>
<feature type="transmembrane region" description="Helical" evidence="8">
    <location>
        <begin position="165"/>
        <end position="190"/>
    </location>
</feature>